<keyword evidence="10" id="KW-0243">Dynein</keyword>
<dbReference type="GO" id="GO:0005874">
    <property type="term" value="C:microtubule"/>
    <property type="evidence" value="ECO:0007669"/>
    <property type="project" value="UniProtKB-KW"/>
</dbReference>
<dbReference type="Pfam" id="PF22597">
    <property type="entry name" value="DYN_lid"/>
    <property type="match status" value="1"/>
</dbReference>
<dbReference type="InterPro" id="IPR013594">
    <property type="entry name" value="Dynein_heavy_tail"/>
</dbReference>
<proteinExistence type="inferred from homology"/>
<dbReference type="SUPFAM" id="SSF52540">
    <property type="entry name" value="P-loop containing nucleoside triphosphate hydrolases"/>
    <property type="match status" value="4"/>
</dbReference>
<protein>
    <recommendedName>
        <fullName evidence="4">Dynein heavy chain, cytoplasmic</fullName>
    </recommendedName>
    <alternativeName>
        <fullName evidence="14">Dynein heavy chain, cytosolic</fullName>
    </alternativeName>
</protein>
<dbReference type="CDD" id="cd00009">
    <property type="entry name" value="AAA"/>
    <property type="match status" value="2"/>
</dbReference>
<dbReference type="InterPro" id="IPR024317">
    <property type="entry name" value="Dynein_heavy_chain_D4_dom"/>
</dbReference>
<dbReference type="Gene3D" id="1.20.1270.280">
    <property type="match status" value="1"/>
</dbReference>
<dbReference type="FunFam" id="1.10.8.1220:FF:000002">
    <property type="entry name" value="cytoplasmic dynein 1 heavy chain 1-like"/>
    <property type="match status" value="1"/>
</dbReference>
<evidence type="ECO:0000256" key="2">
    <source>
        <dbReference type="ARBA" id="ARBA00008887"/>
    </source>
</evidence>
<comment type="similarity">
    <text evidence="2">Belongs to the dynein heavy chain family.</text>
</comment>
<dbReference type="Pfam" id="PF18199">
    <property type="entry name" value="Dynein_C"/>
    <property type="match status" value="1"/>
</dbReference>
<dbReference type="SMART" id="SM00382">
    <property type="entry name" value="AAA"/>
    <property type="match status" value="3"/>
</dbReference>
<dbReference type="OMA" id="NERQMTR"/>
<dbReference type="Gene3D" id="1.20.920.20">
    <property type="match status" value="2"/>
</dbReference>
<evidence type="ECO:0000256" key="11">
    <source>
        <dbReference type="ARBA" id="ARBA00023054"/>
    </source>
</evidence>
<dbReference type="FunFam" id="1.20.140.100:FF:000002">
    <property type="entry name" value="Cytoplasmic dynein heavy chain 1"/>
    <property type="match status" value="1"/>
</dbReference>
<dbReference type="FunFam" id="3.40.50.300:FF:000071">
    <property type="entry name" value="Cytoplasmic dynein heavy chain 1"/>
    <property type="match status" value="1"/>
</dbReference>
<keyword evidence="9" id="KW-0067">ATP-binding</keyword>
<dbReference type="Pfam" id="PF08385">
    <property type="entry name" value="DHC_N1"/>
    <property type="match status" value="1"/>
</dbReference>
<dbReference type="FunFam" id="1.20.1270.280:FF:000004">
    <property type="entry name" value="Cytoplasmic dynein heavy chain 2"/>
    <property type="match status" value="1"/>
</dbReference>
<feature type="domain" description="AAA+ ATPase" evidence="17">
    <location>
        <begin position="1961"/>
        <end position="2099"/>
    </location>
</feature>
<keyword evidence="12" id="KW-0505">Motor protein</keyword>
<dbReference type="Gene3D" id="1.10.287.2620">
    <property type="match status" value="1"/>
</dbReference>
<dbReference type="GO" id="GO:0045505">
    <property type="term" value="F:dynein intermediate chain binding"/>
    <property type="evidence" value="ECO:0007669"/>
    <property type="project" value="InterPro"/>
</dbReference>
<dbReference type="Pfam" id="PF12780">
    <property type="entry name" value="AAA_8"/>
    <property type="match status" value="1"/>
</dbReference>
<evidence type="ECO:0000256" key="8">
    <source>
        <dbReference type="ARBA" id="ARBA00022741"/>
    </source>
</evidence>
<dbReference type="GO" id="GO:0072384">
    <property type="term" value="P:organelle transport along microtubule"/>
    <property type="evidence" value="ECO:0007669"/>
    <property type="project" value="UniProtKB-ARBA"/>
</dbReference>
<dbReference type="FunFam" id="1.10.8.720:FF:000003">
    <property type="entry name" value="Cytoplasmic dynein heavy chain 2"/>
    <property type="match status" value="1"/>
</dbReference>
<dbReference type="Gene3D" id="3.20.180.20">
    <property type="entry name" value="Dynein heavy chain, N-terminal domain 2"/>
    <property type="match status" value="1"/>
</dbReference>
<dbReference type="FunFam" id="1.10.8.710:FF:000005">
    <property type="entry name" value="Cytoplasmic dynein heavy chain 1"/>
    <property type="match status" value="1"/>
</dbReference>
<dbReference type="GO" id="GO:0008569">
    <property type="term" value="F:minus-end-directed microtubule motor activity"/>
    <property type="evidence" value="ECO:0007669"/>
    <property type="project" value="InterPro"/>
</dbReference>
<dbReference type="FunFam" id="3.40.50.300:FF:000517">
    <property type="entry name" value="Cytoplasmic dynein heavy chain 1"/>
    <property type="match status" value="1"/>
</dbReference>
<name>A0A194SCD2_RHOGW</name>
<dbReference type="InterPro" id="IPR042228">
    <property type="entry name" value="Dynein_linker_3"/>
</dbReference>
<dbReference type="Pfam" id="PF17852">
    <property type="entry name" value="Dynein_AAA_lid"/>
    <property type="match status" value="1"/>
</dbReference>
<keyword evidence="6" id="KW-0493">Microtubule</keyword>
<evidence type="ECO:0000256" key="5">
    <source>
        <dbReference type="ARBA" id="ARBA00022490"/>
    </source>
</evidence>
<keyword evidence="11 15" id="KW-0175">Coiled coil</keyword>
<evidence type="ECO:0000256" key="9">
    <source>
        <dbReference type="ARBA" id="ARBA00022840"/>
    </source>
</evidence>
<keyword evidence="7" id="KW-0677">Repeat</keyword>
<dbReference type="Pfam" id="PF03028">
    <property type="entry name" value="Dynein_heavy"/>
    <property type="match status" value="1"/>
</dbReference>
<dbReference type="PANTHER" id="PTHR46532:SF4">
    <property type="entry name" value="AAA+ ATPASE DOMAIN-CONTAINING PROTEIN"/>
    <property type="match status" value="1"/>
</dbReference>
<dbReference type="Pfam" id="PF18198">
    <property type="entry name" value="AAA_lid_11"/>
    <property type="match status" value="1"/>
</dbReference>
<dbReference type="GO" id="GO:0051959">
    <property type="term" value="F:dynein light intermediate chain binding"/>
    <property type="evidence" value="ECO:0007669"/>
    <property type="project" value="InterPro"/>
</dbReference>
<evidence type="ECO:0000256" key="14">
    <source>
        <dbReference type="ARBA" id="ARBA00033439"/>
    </source>
</evidence>
<feature type="coiled-coil region" evidence="15">
    <location>
        <begin position="3482"/>
        <end position="3509"/>
    </location>
</feature>
<dbReference type="STRING" id="578459.A0A194SCD2"/>
<dbReference type="Pfam" id="PF12777">
    <property type="entry name" value="MT"/>
    <property type="match status" value="1"/>
</dbReference>
<dbReference type="OrthoDB" id="447173at2759"/>
<dbReference type="GO" id="GO:0007097">
    <property type="term" value="P:nuclear migration"/>
    <property type="evidence" value="ECO:0007669"/>
    <property type="project" value="UniProtKB-ARBA"/>
</dbReference>
<dbReference type="InterPro" id="IPR043157">
    <property type="entry name" value="Dynein_AAA1S"/>
</dbReference>
<dbReference type="FunFam" id="1.20.920.20:FF:000002">
    <property type="entry name" value="Cytoplasmic dynein 1 heavy chain"/>
    <property type="match status" value="1"/>
</dbReference>
<dbReference type="FunFam" id="1.10.287.2620:FF:000001">
    <property type="entry name" value="Cytoplasmic dynein heavy chain 1"/>
    <property type="match status" value="1"/>
</dbReference>
<dbReference type="PANTHER" id="PTHR46532">
    <property type="entry name" value="MALE FERTILITY FACTOR KL5"/>
    <property type="match status" value="1"/>
</dbReference>
<dbReference type="InterPro" id="IPR041466">
    <property type="entry name" value="Dynein_AAA5_ext"/>
</dbReference>
<dbReference type="InterPro" id="IPR024743">
    <property type="entry name" value="Dynein_HC_stalk"/>
</dbReference>
<dbReference type="GO" id="GO:0005858">
    <property type="term" value="C:axonemal dynein complex"/>
    <property type="evidence" value="ECO:0007669"/>
    <property type="project" value="TreeGrafter"/>
</dbReference>
<sequence length="4687" mass="522352">MEGRPPSAAAAALAPDGTSSHSPLAPFDHAELRLYLAQLLPLVIGADPRDLATLFADPAQFDEPATRWATDPQAGALYILKTRRDRDDDLEASSSSSSDTFTYSLATTLSYSPAQAATLALIKHVPTLDSNIPLAQQLHFLNLFGPASSSSSSTAAPTSTGGPASSSSSSSGSAIYEGLHRLVHYGVAPAFEAFVESKARKDGARRSAADDSKDADAKMGIPMTKKKFAELELSLLHLQQNVEIPDIVLSIHPTIAAAVARAEASGTRASVVEHVDPALLADSAFLNKLQGEVNSWVKEIQTVTKLSRDVASGTASQEVNFWLGMERALEAIEKQLKSDPVQLTLDVLKHAKRFHATVSFIADTGLNDAFKTVHDYNILMKDFPLNELLAATDLAKVQESILLIFGHVNKKLKLSPYPVRRALPLVEAISRDLNAQLVKVLSSHRLALADYASFDRLMHHAHLVFVAWDDSFKEFTNVAREVTRKRAEKFIPIKVSASHVRLEERVRYFRAFRKQHHQLLVMQQQAAAAAREWKSTLGDIDMDAEVRQAYESVKNVDVLDVSAEGTDIWIAAETAYNERVARVENHIISRLRDRLGGAKNANEMFRVFSKFNALLVRPKIRGAIAEYQSQLIESVKDDIRRLQDKFKAGYQQSEAYHMSQLRDHPPISGAIIWAKQIERQLYHYMKRVEDVLGKEWSHYADGQRLQTESQSFRDKLNTRPIYDAWLVDINRRNLSIGGRLFGVTKSRQHGGALQLAVNFDPQIITLFKEVRNLLWLGFQVPHTVSNIAKDAKRVYPYAVSLMETVRTYSQTVHKLEQNPDIAPLVAATHKKAQEQIAKGMGFRWEHFVNTFDGRSLSYVAGAGVDNSGSKHTHYVREFASIVAELQDRTDHLVELYGDMCRTVDELGTCPYARDAFADHLASLQKKVDTLNLEGYANLDSWTRALDAKVEKVLARRLRAVIERWCDEFTKDPDAAARADSTSTATAALRGGKAALKKQQQQLSGAPVVGAGAGVAAGPDDALVLETVVHEVRIQNQVIHLDPPLEHARASWYRQLQSWLGVVCGLARIQSSRYEIGLKLRSTSPDALNYSSLLATLADGTLERPFALVEHKLREVGAYVDKWLQFQSLWDLEADVVYARLGDELSAWQQLLLEIRKTRSTFDNSETQRSFAVAVIDYEQVQSKVNAKYDTWQRDLLARFGTKLGAAMKETHAQIRKARHDLEQHSIETSSTAATVAFITFVQDVRRRVKHWAPQIALFSSGQKTLERQRYQFPADWLYVDQVDGEWTSFNEILGRKNASIQDQLAGLQLKVVAEDKVLDGRIDEAVADWERDKPIQGSLKAADAMNAIGVFEGRVTRLKEQHDMLRRAKESLDLEPTRDGRLEPVVDEIRDLKAVWTALSGVWAQVADLRDTLWSSVQARKLRQQLDALLSSTRDMPSKMRQYAAFEYVQETLRAHLKSNALVGDLKSEALRERHWRQLYKALRVAGQYSPSTMTLGTVWDLDLKRNELVVKDVITQAQGEMALEEFLKQVKETWTSYTLDLVNYQNKTRLVRGWDDLFTKCGENLNSLTAMKLSPYYKVFDEEASAWEDRLNRIHVLFDVWIDVQRQWVYLEGIFSGSADIKHLLPIESQRFNNINAEFLAVMKKVAKSPFILDVLNIPNVQKSLERLADLLSKIQKALGEYLERERSSFPRFYFVGDEDLLEIIGNSKDVLRVAKFLKKMFAGLAALVLDGEQTQIEGIVSREGEEVPFSTPVVFAQYPKINDWLAQLELEMKVSLATLVARAYADLEAFYRDPAGLDRDRFLAWIDAYPAQLVVLAVQVGWTSLVEGALQAGKPLDGPLAVVSRGLDVLADAVLGDLQPIQRRKCEHLITELVHERDVVRLLVQGGVTSATDFSWLYHMRFYLDPTRPNVLDQLEVKMASATFPYGYEYLGVPDRLVQTPLTDRCYLTLTQALESRLGGSPFGPAGTGKTESVKALGVALGRFVLVFCCDETFDFQAMGRIFVGLCQVGAWGCFDEFNRLEERILSAVSQQIQTIQLGLSATVANPSTEIELVGRQLKVNLDTGIFITMNPGYAGRSNLPDNLKKLFRSIAMTRPDRELIAQVMLFSQGFRTAETLASKVVPFFNLCAEQLSSQPHYDFGLRALKAVLVSAGHLKRERLQQQGGDKDSAPVAKSIDISEQEILIQSVTETIVPKLVAEDVPLLTSLLADVFPGVEYVPVNLDQLKEHIVAVCRERHLVADSAWLDKAVQLFQIQNIQHGVMMVGPSATGKTTAWRVLLTALERLTGVEGVSYVIDPKAISKDALYGTLDPTTREWNDGLFTHILRKIVDDVRAESTKRHWIIFDGDVDPEWVENLNSVLDDNKLLTLPNGERLNLPPHVRILFEVESLKYATLATVSRCGMVWFSDNVVTPSMLCRNYLSSVCADALDVADDDSPGRRRALTAAAAAIAAGDSDDMSPTLATQRAIAAKLEPYFAPGALVAKALAHAATVDHIMEFTPARALTTLFSLVNKSIRAVVEYNVAHPDFPLAADQVESYTLKRLLVSVVWAFTGDSKLDTRAAMGGYLRTQSGLDFPPLGPGGSLIDFDVDVASGDWVSWQDSVPTIDVDTQAVTSPDVVIPTLDTVRHEEVLYSWLSEHRPLLLCGPPGSGKTMTLFSALRKLPDLEVVGLNFSSATTPDLILKTFEQHCEYRKTPNGVVLAPVQIGRWLVLFCDEINLPAADTYGTQKVISFLRQLVEHGGFWRPTDKAWVTLENIQLVGACNPPTDPGRVPLSQRFLRHAPLVMVDYPGETSLKQIYGTFSRALLKVVPPLRGFAEPLTDAMVEFYLASQRRFTTDVQAHYVYSPRELTRWTRGIYEAIRPLDALSVEGLVRVWAHEALRLFQDRLVTDAERAWTDAKIDEVALAHFPTLDRAEALARPILYSNWLSKHYVPVDREQLREYAKARLRVFYEEELDVPLVLFNDVLDHVLRIDRVFRQVQGHLLLIGVSGSGKTTLSRFVAWMNGLSVFQIKVHNKYSGDDFDDDLRTVLRRAGCKGEKIAFIMDESNVLDSGFLERMNTLLANAEVPGLFEGDEHAALMTACKEGAQRDGLMLDSPDELYRWFTAQVARNLHVVFTMNPPSGGLASRAATSPALFNRCVLDWFGDWSEQALYQVGLEFTSSLDLDAAGYVAPADFPVAYRQLALPPVHRAAIVNALVHVHHSMYATNAKLARRQGRVNHATPRHYLDFVNQYVRLFTEKRDELEDQQRHLNVGLDKLRETVVQVEELRKSLAVKRTQLELKNGEANDKLKRMVADQQDAEQKKVASLEMSTALEQQERAIAERRDVVMGELADAEPAVEDAQAAVSNIKKQQLTEVRSMANPPEAVKLSMEAVCILLGHKIDSWKAVQAVLRSDSFISHIVNFDTAQLTRHLRDKMRAEYLSRPSFTFETVNRASKACGPLVKWVIAQVNYSSILDKVGPLRDEVRALEDQAETTTHQAHALQGMIAELEARIAAYKDEYAALISETQAIKTAMETVQTRVDRSVTLLDSLSSEKVRWEAGSRTFEGQMATVAGDVLLSAAFLAYAGYFDQAYRQSMWHGWAAHLADAGIRHKAELSLSEYLSTADERLEWHARSLPTDELCVENAVMLTRFDRYPLVIDPSGQATAFLLNEFKDRKITVTSFLDEAFLKNLESALRFGTPILIQDVEHLDPILNAVLNKELRRAGGRVLIRLGTQDIDFSPSFTMFLSTRDPSVEFAADLNSRVTMVNFSITRASLQTQSLAQVLRVERPEVDRKRSDLLRLQGEFRARLHHLEKSLLTALNESQGNILDDDKVIGTLEMLKREAADVTRKVEETDTVMAEVEQVTNEYLPLAQACSSVFFVLDELHLLHHFYQFSLRFFLDVFDYVLLHNPSLKNVTDPHARLRILLDDLFLHVFKRTARALLHTDHLTLALLLAAVKVRGSSADFDEHEFAFLLEGGDALATTGSAPQADVPLLDDAQQQRLRAFERLEVFRDVRPHLAAHEAEWRAFLASAAPESVVPAVWADLDPVALAIRRALVVKCLRPDRLLQALSAFASLVFERDLLLETTFELGDMVEHEVDAAAPVCLCSVPGYDASYRVDHLVAATSARCTSVAMGSQEGYALADQAIAAAARTGNWVLLKNVHLAPAWLSQLEKRLQSLHPNRAFRLFLTMETNPAIPVNILRQGRIVMNEPPPGIRANLVDSLRSLDPKRLSTGPAEKMRLYFLVAWFHAVVQERLRYVPLGWSKAFEFNDSDQEAALNTIDSWVASAARGRANVDPASIPWAAIRSLVRETVYGGKVDTEFDQSLLDSFVESLFSPRAYDVDFALVPERDGDAGLVAPDATQLDQFLEWATQLPEQEPPSYLALPPTAERVIALAQGSALLARLVKMRSLDDDDETVAVDLKQGGSSAQPAWMRALRQSCTEWLEVLPTTSARIASSAAAAQDPLARFFEREASLASSLLPSIRSDLADLVKVCDGELKQTNDLRALLLDLAKGTVPSSWRRYRCRDLPVAVWIVDLAKRLSQLATVGAAPSLAQVPVALGLLFHPHGFITASRQAVAHSTQASLEELHLEVALEVTGQPDSFVVEGFSLVGACLQDGALALNDGSVVRLGPSSISWRRRRAPDSAPSTSGSNDGETRLALPCFLDSTRTDVLFSVAVPARGVDAVAVKQRAVAVVAAE</sequence>
<feature type="region of interest" description="Disordered" evidence="16">
    <location>
        <begin position="151"/>
        <end position="170"/>
    </location>
</feature>
<evidence type="ECO:0000256" key="4">
    <source>
        <dbReference type="ARBA" id="ARBA00022197"/>
    </source>
</evidence>
<dbReference type="InterPro" id="IPR013602">
    <property type="entry name" value="Dynein_heavy_linker"/>
</dbReference>
<dbReference type="Gene3D" id="1.10.8.710">
    <property type="match status" value="1"/>
</dbReference>
<dbReference type="GeneID" id="28973652"/>
<dbReference type="InterPro" id="IPR041658">
    <property type="entry name" value="AAA_lid_11"/>
</dbReference>
<evidence type="ECO:0000313" key="18">
    <source>
        <dbReference type="EMBL" id="KPV77051.1"/>
    </source>
</evidence>
<evidence type="ECO:0000256" key="10">
    <source>
        <dbReference type="ARBA" id="ARBA00023017"/>
    </source>
</evidence>
<evidence type="ECO:0000256" key="16">
    <source>
        <dbReference type="SAM" id="MobiDB-lite"/>
    </source>
</evidence>
<dbReference type="FunFam" id="1.20.920.30:FF:000001">
    <property type="entry name" value="Cytoplasmic dynein heavy chain 1"/>
    <property type="match status" value="1"/>
</dbReference>
<gene>
    <name evidence="18" type="ORF">RHOBADRAFT_34515</name>
</gene>
<dbReference type="InterPro" id="IPR035699">
    <property type="entry name" value="AAA_6"/>
</dbReference>
<dbReference type="InterPro" id="IPR042222">
    <property type="entry name" value="Dynein_2_N"/>
</dbReference>
<reference evidence="18 19" key="1">
    <citation type="journal article" date="2015" name="Front. Microbiol.">
        <title>Genome sequence of the plant growth promoting endophytic yeast Rhodotorula graminis WP1.</title>
        <authorList>
            <person name="Firrincieli A."/>
            <person name="Otillar R."/>
            <person name="Salamov A."/>
            <person name="Schmutz J."/>
            <person name="Khan Z."/>
            <person name="Redman R.S."/>
            <person name="Fleck N.D."/>
            <person name="Lindquist E."/>
            <person name="Grigoriev I.V."/>
            <person name="Doty S.L."/>
        </authorList>
    </citation>
    <scope>NUCLEOTIDE SEQUENCE [LARGE SCALE GENOMIC DNA]</scope>
    <source>
        <strain evidence="18 19">WP1</strain>
    </source>
</reference>
<comment type="subunit">
    <text evidence="3">Consists of at least two heavy chains and a number of intermediate and light chains.</text>
</comment>
<evidence type="ECO:0000256" key="13">
    <source>
        <dbReference type="ARBA" id="ARBA00023212"/>
    </source>
</evidence>
<dbReference type="InterPro" id="IPR035706">
    <property type="entry name" value="AAA_9"/>
</dbReference>
<feature type="domain" description="AAA+ ATPase" evidence="17">
    <location>
        <begin position="2639"/>
        <end position="2794"/>
    </location>
</feature>
<dbReference type="InterPro" id="IPR042219">
    <property type="entry name" value="AAA_lid_11_sf"/>
</dbReference>
<keyword evidence="5" id="KW-0963">Cytoplasm</keyword>
<evidence type="ECO:0000256" key="7">
    <source>
        <dbReference type="ARBA" id="ARBA00022737"/>
    </source>
</evidence>
<organism evidence="18 19">
    <name type="scientific">Rhodotorula graminis (strain WP1)</name>
    <dbReference type="NCBI Taxonomy" id="578459"/>
    <lineage>
        <taxon>Eukaryota</taxon>
        <taxon>Fungi</taxon>
        <taxon>Dikarya</taxon>
        <taxon>Basidiomycota</taxon>
        <taxon>Pucciniomycotina</taxon>
        <taxon>Microbotryomycetes</taxon>
        <taxon>Sporidiobolales</taxon>
        <taxon>Sporidiobolaceae</taxon>
        <taxon>Rhodotorula</taxon>
    </lineage>
</organism>
<feature type="domain" description="AAA+ ATPase" evidence="17">
    <location>
        <begin position="2981"/>
        <end position="3147"/>
    </location>
</feature>
<dbReference type="InterPro" id="IPR026983">
    <property type="entry name" value="DHC"/>
</dbReference>
<dbReference type="FunFam" id="3.40.50.300:FF:000373">
    <property type="entry name" value="Cytoplasmic dynein heavy chain 2"/>
    <property type="match status" value="1"/>
</dbReference>
<dbReference type="Pfam" id="PF12775">
    <property type="entry name" value="AAA_7"/>
    <property type="match status" value="1"/>
</dbReference>
<dbReference type="FunFam" id="3.40.50.300:FF:000122">
    <property type="entry name" value="Cytoplasmic dynein 1 heavy chain"/>
    <property type="match status" value="1"/>
</dbReference>
<dbReference type="Gene3D" id="1.20.140.100">
    <property type="entry name" value="Dynein heavy chain, N-terminal domain 2"/>
    <property type="match status" value="1"/>
</dbReference>
<dbReference type="FunFam" id="3.20.180.20:FF:000002">
    <property type="entry name" value="Cytoplasmic dynein heavy chain 1"/>
    <property type="match status" value="1"/>
</dbReference>
<evidence type="ECO:0000256" key="1">
    <source>
        <dbReference type="ARBA" id="ARBA00004245"/>
    </source>
</evidence>
<feature type="region of interest" description="Disordered" evidence="16">
    <location>
        <begin position="1"/>
        <end position="22"/>
    </location>
</feature>
<dbReference type="Gene3D" id="6.10.140.1060">
    <property type="match status" value="1"/>
</dbReference>
<dbReference type="InterPro" id="IPR003593">
    <property type="entry name" value="AAA+_ATPase"/>
</dbReference>
<dbReference type="Gene3D" id="3.40.50.300">
    <property type="entry name" value="P-loop containing nucleotide triphosphate hydrolases"/>
    <property type="match status" value="5"/>
</dbReference>
<dbReference type="InterPro" id="IPR004273">
    <property type="entry name" value="Dynein_heavy_D6_P-loop"/>
</dbReference>
<dbReference type="Gene3D" id="1.10.8.1220">
    <property type="match status" value="1"/>
</dbReference>
<dbReference type="Gene3D" id="1.20.58.1120">
    <property type="match status" value="1"/>
</dbReference>
<dbReference type="EMBL" id="KQ474075">
    <property type="protein sequence ID" value="KPV77051.1"/>
    <property type="molecule type" value="Genomic_DNA"/>
</dbReference>
<dbReference type="Proteomes" id="UP000053890">
    <property type="component" value="Unassembled WGS sequence"/>
</dbReference>
<evidence type="ECO:0000256" key="3">
    <source>
        <dbReference type="ARBA" id="ARBA00011655"/>
    </source>
</evidence>
<dbReference type="Pfam" id="PF12781">
    <property type="entry name" value="AAA_9"/>
    <property type="match status" value="1"/>
</dbReference>
<dbReference type="RefSeq" id="XP_018273100.1">
    <property type="nucleotide sequence ID" value="XM_018413203.1"/>
</dbReference>
<evidence type="ECO:0000256" key="15">
    <source>
        <dbReference type="SAM" id="Coils"/>
    </source>
</evidence>
<keyword evidence="19" id="KW-1185">Reference proteome</keyword>
<dbReference type="Gene3D" id="3.10.490.20">
    <property type="match status" value="1"/>
</dbReference>
<evidence type="ECO:0000256" key="12">
    <source>
        <dbReference type="ARBA" id="ARBA00023175"/>
    </source>
</evidence>
<dbReference type="FunFam" id="1.20.58.1120:FF:000003">
    <property type="entry name" value="Cytoplasmic dynein heavy chain 1"/>
    <property type="match status" value="1"/>
</dbReference>
<dbReference type="InterPro" id="IPR041228">
    <property type="entry name" value="Dynein_C"/>
</dbReference>
<dbReference type="Gene3D" id="1.20.920.30">
    <property type="match status" value="1"/>
</dbReference>
<keyword evidence="8" id="KW-0547">Nucleotide-binding</keyword>
<comment type="subcellular location">
    <subcellularLocation>
        <location evidence="1">Cytoplasm</location>
        <location evidence="1">Cytoskeleton</location>
    </subcellularLocation>
</comment>
<feature type="coiled-coil region" evidence="15">
    <location>
        <begin position="3243"/>
        <end position="3305"/>
    </location>
</feature>
<dbReference type="InterPro" id="IPR027417">
    <property type="entry name" value="P-loop_NTPase"/>
</dbReference>
<accession>A0A194SCD2</accession>
<keyword evidence="13" id="KW-0206">Cytoskeleton</keyword>
<evidence type="ECO:0000313" key="19">
    <source>
        <dbReference type="Proteomes" id="UP000053890"/>
    </source>
</evidence>
<evidence type="ECO:0000256" key="6">
    <source>
        <dbReference type="ARBA" id="ARBA00022701"/>
    </source>
</evidence>
<dbReference type="Gene3D" id="1.10.472.130">
    <property type="match status" value="1"/>
</dbReference>
<dbReference type="Gene3D" id="1.10.8.720">
    <property type="entry name" value="Region D6 of dynein motor"/>
    <property type="match status" value="1"/>
</dbReference>
<dbReference type="GO" id="GO:0005524">
    <property type="term" value="F:ATP binding"/>
    <property type="evidence" value="ECO:0007669"/>
    <property type="project" value="UniProtKB-KW"/>
</dbReference>
<dbReference type="Pfam" id="PF08393">
    <property type="entry name" value="DHC_N2"/>
    <property type="match status" value="1"/>
</dbReference>
<dbReference type="InterPro" id="IPR043160">
    <property type="entry name" value="Dynein_C_barrel"/>
</dbReference>
<evidence type="ECO:0000259" key="17">
    <source>
        <dbReference type="SMART" id="SM00382"/>
    </source>
</evidence>
<dbReference type="Pfam" id="PF12774">
    <property type="entry name" value="AAA_6"/>
    <property type="match status" value="1"/>
</dbReference>
<dbReference type="InterPro" id="IPR054354">
    <property type="entry name" value="DYNC2H1-like_lid"/>
</dbReference>